<evidence type="ECO:0000256" key="2">
    <source>
        <dbReference type="ARBA" id="ARBA00008035"/>
    </source>
</evidence>
<dbReference type="OrthoDB" id="435275at2759"/>
<evidence type="ECO:0000259" key="9">
    <source>
        <dbReference type="Pfam" id="PF10513"/>
    </source>
</evidence>
<keyword evidence="5 7" id="KW-0539">Nucleus</keyword>
<dbReference type="GO" id="GO:0006357">
    <property type="term" value="P:regulation of transcription by RNA polymerase II"/>
    <property type="evidence" value="ECO:0007669"/>
    <property type="project" value="InterPro"/>
</dbReference>
<comment type="similarity">
    <text evidence="2 7">Belongs to the enhancer of polycomb family.</text>
</comment>
<dbReference type="PANTHER" id="PTHR14898">
    <property type="entry name" value="ENHANCER OF POLYCOMB"/>
    <property type="match status" value="1"/>
</dbReference>
<feature type="region of interest" description="Disordered" evidence="8">
    <location>
        <begin position="475"/>
        <end position="537"/>
    </location>
</feature>
<organism evidence="10 11">
    <name type="scientific">Botryobasidium botryosum (strain FD-172 SS1)</name>
    <dbReference type="NCBI Taxonomy" id="930990"/>
    <lineage>
        <taxon>Eukaryota</taxon>
        <taxon>Fungi</taxon>
        <taxon>Dikarya</taxon>
        <taxon>Basidiomycota</taxon>
        <taxon>Agaricomycotina</taxon>
        <taxon>Agaricomycetes</taxon>
        <taxon>Cantharellales</taxon>
        <taxon>Botryobasidiaceae</taxon>
        <taxon>Botryobasidium</taxon>
    </lineage>
</organism>
<dbReference type="Pfam" id="PF10513">
    <property type="entry name" value="EPL1"/>
    <property type="match status" value="1"/>
</dbReference>
<keyword evidence="11" id="KW-1185">Reference proteome</keyword>
<evidence type="ECO:0000256" key="5">
    <source>
        <dbReference type="ARBA" id="ARBA00023242"/>
    </source>
</evidence>
<feature type="region of interest" description="Disordered" evidence="8">
    <location>
        <begin position="151"/>
        <end position="183"/>
    </location>
</feature>
<gene>
    <name evidence="10" type="ORF">BOTBODRAFT_50226</name>
</gene>
<dbReference type="InParanoid" id="A0A067N190"/>
<keyword evidence="3 7" id="KW-0805">Transcription regulation</keyword>
<reference evidence="11" key="1">
    <citation type="journal article" date="2014" name="Proc. Natl. Acad. Sci. U.S.A.">
        <title>Extensive sampling of basidiomycete genomes demonstrates inadequacy of the white-rot/brown-rot paradigm for wood decay fungi.</title>
        <authorList>
            <person name="Riley R."/>
            <person name="Salamov A.A."/>
            <person name="Brown D.W."/>
            <person name="Nagy L.G."/>
            <person name="Floudas D."/>
            <person name="Held B.W."/>
            <person name="Levasseur A."/>
            <person name="Lombard V."/>
            <person name="Morin E."/>
            <person name="Otillar R."/>
            <person name="Lindquist E.A."/>
            <person name="Sun H."/>
            <person name="LaButti K.M."/>
            <person name="Schmutz J."/>
            <person name="Jabbour D."/>
            <person name="Luo H."/>
            <person name="Baker S.E."/>
            <person name="Pisabarro A.G."/>
            <person name="Walton J.D."/>
            <person name="Blanchette R.A."/>
            <person name="Henrissat B."/>
            <person name="Martin F."/>
            <person name="Cullen D."/>
            <person name="Hibbett D.S."/>
            <person name="Grigoriev I.V."/>
        </authorList>
    </citation>
    <scope>NUCLEOTIDE SEQUENCE [LARGE SCALE GENOMIC DNA]</scope>
    <source>
        <strain evidence="11">FD-172 SS1</strain>
    </source>
</reference>
<feature type="region of interest" description="Disordered" evidence="8">
    <location>
        <begin position="938"/>
        <end position="1064"/>
    </location>
</feature>
<accession>A0A067N190</accession>
<dbReference type="EMBL" id="KL198016">
    <property type="protein sequence ID" value="KDQ21629.1"/>
    <property type="molecule type" value="Genomic_DNA"/>
</dbReference>
<evidence type="ECO:0000313" key="10">
    <source>
        <dbReference type="EMBL" id="KDQ21629.1"/>
    </source>
</evidence>
<evidence type="ECO:0000256" key="8">
    <source>
        <dbReference type="SAM" id="MobiDB-lite"/>
    </source>
</evidence>
<dbReference type="InterPro" id="IPR024943">
    <property type="entry name" value="Enhancer_polycomb"/>
</dbReference>
<dbReference type="STRING" id="930990.A0A067N190"/>
<sequence length="1064" mass="114887">MGREKTTGLRNRTSRLTHKTRLQVLHGDIDGDLIIIEEDPEKAKVLNTAGVEHEDAREEHLQQVLAAASRPLPSTSSAAGSAPAAHIPIPDATRLTENWVDYYPASKWTDPATYIKFSDTVEETQTQAIASGLTYVMDERDFEWLEKNNKLAKGEGPSSPPAVGATTRSNSTPHRSARGRGKEAAEAVVPRFVITEDEFELVMGLYEKLTEDKCPFLHIDVSGIPPLSDYEPIFASPLQPSLFATFSVPNGVPAPAHLVRLGRAIYQHWRDRKTARNGHKIIPQINLDESSEGEAWVCFRRRDVKPVRKTRRTDTASLDRLAKLRGELGAVCELANSVRSREVKKLELMRETRAVFEARTRFVELKRKYPFLGSQADDELLVDKNVAKRPKPNELSMGTIKLVRKSLGAGDITSPFSSTPFSEVANPKERAAAIQSQIDREIERKKERDYHWEDATDYPFQPLSSTTHRLFRPLHHTSSAPSTSSARSPPRAAQPASFRLRVGRGGRFHVDRRTPSRLHPLDSAASRRPGDEYTQLPSRRAAFGVSDGVEEEQGQDANPDLNRATRLEELSRYDLEAGGMYDDERRIIIDDYATRFVSARMSLLTVEDLRTVSTDENHLRLAESQVDTRIEKAARASAQARQASLALRRDSVSGSQAPSVRAGSVSAPQAPPHIPPHTVSVPMSTSGSPASAAAIAAQAHAQAALLHANAKKMQMQPPPIRHPANGMRPPHPPVPVSQASVTLTHPHPPTSHPGAVPNGLSNGIPKAAGQVSPNYAPGQPPSSQPSPMDPSAPIRVSSPMRPKSQPQGQMVIPQVNGMPNGFANPAVNGASLNGYSSATTNSPSYTGSPTVHAPLSREQIMAMKNYPGQTAGLNGGRVQGHPLQATQQGVPFPAQNGMNGASNGNSANMNMGMGTAPMTLKLPLGRQTQWNTAMGQRQNPAGMEMAGSPPQGANPLPLNASSVPMGPNHHLPGTQGRASPANAPRLAGTPGRASPINSHLSPPNVAQQGRISPNGFSSHIPPSPLQHPSTPSPRIASHHHSPTLPSPSHHHQTLVGGPGSEHAT</sequence>
<feature type="compositionally biased region" description="Polar residues" evidence="8">
    <location>
        <begin position="995"/>
        <end position="1017"/>
    </location>
</feature>
<feature type="region of interest" description="Disordered" evidence="8">
    <location>
        <begin position="645"/>
        <end position="672"/>
    </location>
</feature>
<evidence type="ECO:0000313" key="11">
    <source>
        <dbReference type="Proteomes" id="UP000027195"/>
    </source>
</evidence>
<dbReference type="HOGENOM" id="CLU_011403_0_0_1"/>
<feature type="domain" description="Enhancer of polycomb-like N-terminal" evidence="9">
    <location>
        <begin position="12"/>
        <end position="208"/>
    </location>
</feature>
<evidence type="ECO:0000256" key="4">
    <source>
        <dbReference type="ARBA" id="ARBA00023163"/>
    </source>
</evidence>
<proteinExistence type="inferred from homology"/>
<dbReference type="AlphaFoldDB" id="A0A067N190"/>
<dbReference type="Proteomes" id="UP000027195">
    <property type="component" value="Unassembled WGS sequence"/>
</dbReference>
<comment type="subcellular location">
    <subcellularLocation>
        <location evidence="1 7">Nucleus</location>
    </subcellularLocation>
</comment>
<comment type="function">
    <text evidence="6">Component of the NuA4 histone acetyltransferase complex which is involved in transcriptional activation of selected genes principally by acetylation of nucleosomal histone H4 and H2A. The NuA4 complex is also involved in DNA repair. Involved in gene silencing by neighboring heterochromatin, blockage of the silencing spreading along the chromosome, and required for cell cycle progression through G2/M.</text>
</comment>
<protein>
    <recommendedName>
        <fullName evidence="7">Enhancer of polycomb-like protein</fullName>
    </recommendedName>
</protein>
<feature type="compositionally biased region" description="Pro residues" evidence="8">
    <location>
        <begin position="778"/>
        <end position="790"/>
    </location>
</feature>
<evidence type="ECO:0000256" key="1">
    <source>
        <dbReference type="ARBA" id="ARBA00004123"/>
    </source>
</evidence>
<feature type="compositionally biased region" description="Low complexity" evidence="8">
    <location>
        <begin position="477"/>
        <end position="497"/>
    </location>
</feature>
<evidence type="ECO:0000256" key="6">
    <source>
        <dbReference type="ARBA" id="ARBA00025513"/>
    </source>
</evidence>
<feature type="region of interest" description="Disordered" evidence="8">
    <location>
        <begin position="712"/>
        <end position="808"/>
    </location>
</feature>
<dbReference type="GO" id="GO:0035267">
    <property type="term" value="C:NuA4 histone acetyltransferase complex"/>
    <property type="evidence" value="ECO:0007669"/>
    <property type="project" value="InterPro"/>
</dbReference>
<evidence type="ECO:0000256" key="7">
    <source>
        <dbReference type="RuleBase" id="RU361124"/>
    </source>
</evidence>
<keyword evidence="4 7" id="KW-0804">Transcription</keyword>
<dbReference type="InterPro" id="IPR019542">
    <property type="entry name" value="Enhancer_polycomb-like_N"/>
</dbReference>
<name>A0A067N190_BOTB1</name>
<evidence type="ECO:0000256" key="3">
    <source>
        <dbReference type="ARBA" id="ARBA00023015"/>
    </source>
</evidence>
<dbReference type="GO" id="GO:0005634">
    <property type="term" value="C:nucleus"/>
    <property type="evidence" value="ECO:0007669"/>
    <property type="project" value="UniProtKB-SubCell"/>
</dbReference>